<name>A0A212TI87_9BACT</name>
<dbReference type="EMBL" id="FYEW01000001">
    <property type="protein sequence ID" value="SNC65759.1"/>
    <property type="molecule type" value="Genomic_DNA"/>
</dbReference>
<proteinExistence type="predicted"/>
<evidence type="ECO:0000313" key="2">
    <source>
        <dbReference type="Proteomes" id="UP000198131"/>
    </source>
</evidence>
<keyword evidence="2" id="KW-1185">Reference proteome</keyword>
<evidence type="ECO:0000313" key="1">
    <source>
        <dbReference type="EMBL" id="SNC65759.1"/>
    </source>
</evidence>
<dbReference type="Proteomes" id="UP000198131">
    <property type="component" value="Unassembled WGS sequence"/>
</dbReference>
<accession>A0A212TI87</accession>
<organism evidence="1 2">
    <name type="scientific">Hymenobacter gelipurpurascens</name>
    <dbReference type="NCBI Taxonomy" id="89968"/>
    <lineage>
        <taxon>Bacteria</taxon>
        <taxon>Pseudomonadati</taxon>
        <taxon>Bacteroidota</taxon>
        <taxon>Cytophagia</taxon>
        <taxon>Cytophagales</taxon>
        <taxon>Hymenobacteraceae</taxon>
        <taxon>Hymenobacter</taxon>
    </lineage>
</organism>
<gene>
    <name evidence="1" type="ORF">SAMN06265337_1381</name>
</gene>
<reference evidence="2" key="1">
    <citation type="submission" date="2017-06" db="EMBL/GenBank/DDBJ databases">
        <authorList>
            <person name="Varghese N."/>
            <person name="Submissions S."/>
        </authorList>
    </citation>
    <scope>NUCLEOTIDE SEQUENCE [LARGE SCALE GENOMIC DNA]</scope>
    <source>
        <strain evidence="2">DSM 11116</strain>
    </source>
</reference>
<dbReference type="AlphaFoldDB" id="A0A212TI87"/>
<sequence length="50" mass="5543">MQTGGFFVYYLNSVDLSTGGDEWYENFGNALSVATEFGLSASDWQPIELD</sequence>
<protein>
    <submittedName>
        <fullName evidence="1">Uncharacterized protein</fullName>
    </submittedName>
</protein>